<feature type="transmembrane region" description="Helical" evidence="1">
    <location>
        <begin position="76"/>
        <end position="94"/>
    </location>
</feature>
<feature type="transmembrane region" description="Helical" evidence="1">
    <location>
        <begin position="20"/>
        <end position="37"/>
    </location>
</feature>
<keyword evidence="1" id="KW-1133">Transmembrane helix</keyword>
<comment type="caution">
    <text evidence="2">The sequence shown here is derived from an EMBL/GenBank/DDBJ whole genome shotgun (WGS) entry which is preliminary data.</text>
</comment>
<evidence type="ECO:0008006" key="4">
    <source>
        <dbReference type="Google" id="ProtNLM"/>
    </source>
</evidence>
<evidence type="ECO:0000313" key="3">
    <source>
        <dbReference type="Proteomes" id="UP000245754"/>
    </source>
</evidence>
<reference evidence="2 3" key="1">
    <citation type="submission" date="2018-05" db="EMBL/GenBank/DDBJ databases">
        <title>Genomic Encyclopedia of Type Strains, Phase IV (KMG-V): Genome sequencing to study the core and pangenomes of soil and plant-associated prokaryotes.</title>
        <authorList>
            <person name="Whitman W."/>
        </authorList>
    </citation>
    <scope>NUCLEOTIDE SEQUENCE [LARGE SCALE GENOMIC DNA]</scope>
    <source>
        <strain evidence="2 3">SLV-132</strain>
    </source>
</reference>
<evidence type="ECO:0000313" key="2">
    <source>
        <dbReference type="EMBL" id="PWK33935.1"/>
    </source>
</evidence>
<proteinExistence type="predicted"/>
<dbReference type="Proteomes" id="UP000245754">
    <property type="component" value="Unassembled WGS sequence"/>
</dbReference>
<name>A0A316EPD8_9BURK</name>
<dbReference type="RefSeq" id="WP_109584014.1">
    <property type="nucleotide sequence ID" value="NZ_QGGT01000003.1"/>
</dbReference>
<dbReference type="EMBL" id="QGGT01000003">
    <property type="protein sequence ID" value="PWK33935.1"/>
    <property type="molecule type" value="Genomic_DNA"/>
</dbReference>
<dbReference type="AlphaFoldDB" id="A0A316EPD8"/>
<gene>
    <name evidence="2" type="ORF">C7419_103254</name>
</gene>
<feature type="transmembrane region" description="Helical" evidence="1">
    <location>
        <begin position="131"/>
        <end position="150"/>
    </location>
</feature>
<feature type="transmembrane region" description="Helical" evidence="1">
    <location>
        <begin position="43"/>
        <end position="64"/>
    </location>
</feature>
<feature type="transmembrane region" description="Helical" evidence="1">
    <location>
        <begin position="100"/>
        <end position="119"/>
    </location>
</feature>
<keyword evidence="3" id="KW-1185">Reference proteome</keyword>
<organism evidence="2 3">
    <name type="scientific">Cupriavidus plantarum</name>
    <dbReference type="NCBI Taxonomy" id="942865"/>
    <lineage>
        <taxon>Bacteria</taxon>
        <taxon>Pseudomonadati</taxon>
        <taxon>Pseudomonadota</taxon>
        <taxon>Betaproteobacteria</taxon>
        <taxon>Burkholderiales</taxon>
        <taxon>Burkholderiaceae</taxon>
        <taxon>Cupriavidus</taxon>
    </lineage>
</organism>
<sequence length="195" mass="20610">MTEFSPNGASHANLWLKPYYYWRAAFSIVWVAAAFTVGRTNPAVAAILLMVYPAWDAVANLVDAHRNGGMRRNPTQALNVVASGVTTAGVAIALGIGMNAVLGVFGTWAILAGLFQLATGVRRWKTSGAQWAMILSGAQSALAGAFFVKTAAGAQVPGITDFAPYAAFGAFYFLISAISLSIADMRRTKTRQFGA</sequence>
<feature type="transmembrane region" description="Helical" evidence="1">
    <location>
        <begin position="162"/>
        <end position="183"/>
    </location>
</feature>
<keyword evidence="1" id="KW-0472">Membrane</keyword>
<dbReference type="InterPro" id="IPR005325">
    <property type="entry name" value="DUF308_memb"/>
</dbReference>
<accession>A0A316EPD8</accession>
<protein>
    <recommendedName>
        <fullName evidence="4">DUF308 domain-containing protein</fullName>
    </recommendedName>
</protein>
<dbReference type="Pfam" id="PF03729">
    <property type="entry name" value="DUF308"/>
    <property type="match status" value="1"/>
</dbReference>
<keyword evidence="1" id="KW-0812">Transmembrane</keyword>
<evidence type="ECO:0000256" key="1">
    <source>
        <dbReference type="SAM" id="Phobius"/>
    </source>
</evidence>